<organism evidence="7 8">
    <name type="scientific">Duganella alba</name>
    <dbReference type="NCBI Taxonomy" id="2666081"/>
    <lineage>
        <taxon>Bacteria</taxon>
        <taxon>Pseudomonadati</taxon>
        <taxon>Pseudomonadota</taxon>
        <taxon>Betaproteobacteria</taxon>
        <taxon>Burkholderiales</taxon>
        <taxon>Oxalobacteraceae</taxon>
        <taxon>Telluria group</taxon>
        <taxon>Duganella</taxon>
    </lineage>
</organism>
<feature type="non-terminal residue" evidence="7">
    <location>
        <position position="1"/>
    </location>
</feature>
<dbReference type="PANTHER" id="PTHR45331:SF2">
    <property type="entry name" value="OXIDOREDUCTASE WITH IRON-SULFUR SUBUNIT"/>
    <property type="match status" value="1"/>
</dbReference>
<dbReference type="InterPro" id="IPR012675">
    <property type="entry name" value="Beta-grasp_dom_sf"/>
</dbReference>
<keyword evidence="2" id="KW-0479">Metal-binding</keyword>
<dbReference type="SUPFAM" id="SSF47741">
    <property type="entry name" value="CO dehydrogenase ISP C-domain like"/>
    <property type="match status" value="1"/>
</dbReference>
<dbReference type="FunFam" id="3.10.20.30:FF:000020">
    <property type="entry name" value="Xanthine dehydrogenase iron-sulfur subunit"/>
    <property type="match status" value="1"/>
</dbReference>
<dbReference type="PANTHER" id="PTHR45331">
    <property type="entry name" value="OXIDOREDUCTASE, IRON-SULPHUR BINDING SUBUNIT-RELATED-RELATED"/>
    <property type="match status" value="1"/>
</dbReference>
<evidence type="ECO:0000256" key="1">
    <source>
        <dbReference type="ARBA" id="ARBA00022714"/>
    </source>
</evidence>
<keyword evidence="8" id="KW-1185">Reference proteome</keyword>
<dbReference type="InterPro" id="IPR002888">
    <property type="entry name" value="2Fe-2S-bd"/>
</dbReference>
<dbReference type="InterPro" id="IPR036884">
    <property type="entry name" value="2Fe-2S-bd_dom_sf"/>
</dbReference>
<dbReference type="PROSITE" id="PS00197">
    <property type="entry name" value="2FE2S_FER_1"/>
    <property type="match status" value="1"/>
</dbReference>
<dbReference type="GO" id="GO:0046872">
    <property type="term" value="F:metal ion binding"/>
    <property type="evidence" value="ECO:0007669"/>
    <property type="project" value="UniProtKB-KW"/>
</dbReference>
<dbReference type="InterPro" id="IPR006058">
    <property type="entry name" value="2Fe2S_fd_BS"/>
</dbReference>
<dbReference type="SUPFAM" id="SSF54292">
    <property type="entry name" value="2Fe-2S ferredoxin-like"/>
    <property type="match status" value="1"/>
</dbReference>
<proteinExistence type="predicted"/>
<evidence type="ECO:0000259" key="6">
    <source>
        <dbReference type="PROSITE" id="PS51085"/>
    </source>
</evidence>
<dbReference type="InterPro" id="IPR036010">
    <property type="entry name" value="2Fe-2S_ferredoxin-like_sf"/>
</dbReference>
<evidence type="ECO:0000256" key="3">
    <source>
        <dbReference type="ARBA" id="ARBA00023002"/>
    </source>
</evidence>
<sequence>GLTGALGAPVKPAVTPAAAVPAAPPQPVRLNINGKDYQLSLEPRVTLLDALRETIGLTGTKKGCDRGQCGACTVMLDGRRVNSCLTLAVMAEDRKIVTVEGLGGETLSPLQAAFIEHDAFQCGYCTPGQLCSATALLGELRAGAASAVTPDVRGRPALTDEEIRERMSGNICRCGAYPNIVRAIRIVAAGQV</sequence>
<dbReference type="Gene3D" id="1.10.150.120">
    <property type="entry name" value="[2Fe-2S]-binding domain"/>
    <property type="match status" value="1"/>
</dbReference>
<protein>
    <submittedName>
        <fullName evidence="7">2Fe-2S iron-sulfur cluster binding domain-containing protein</fullName>
    </submittedName>
</protein>
<dbReference type="GO" id="GO:0016903">
    <property type="term" value="F:oxidoreductase activity, acting on the aldehyde or oxo group of donors"/>
    <property type="evidence" value="ECO:0007669"/>
    <property type="project" value="TreeGrafter"/>
</dbReference>
<keyword evidence="3" id="KW-0560">Oxidoreductase</keyword>
<evidence type="ECO:0000313" key="7">
    <source>
        <dbReference type="EMBL" id="MRX11932.1"/>
    </source>
</evidence>
<reference evidence="7 8" key="1">
    <citation type="submission" date="2019-11" db="EMBL/GenBank/DDBJ databases">
        <title>Novel species isolated from a subtropical stream in China.</title>
        <authorList>
            <person name="Lu H."/>
        </authorList>
    </citation>
    <scope>NUCLEOTIDE SEQUENCE [LARGE SCALE GENOMIC DNA]</scope>
    <source>
        <strain evidence="7 8">FT25W</strain>
    </source>
</reference>
<keyword evidence="4" id="KW-0408">Iron</keyword>
<dbReference type="AlphaFoldDB" id="A0A6L5QRM4"/>
<evidence type="ECO:0000256" key="2">
    <source>
        <dbReference type="ARBA" id="ARBA00022723"/>
    </source>
</evidence>
<evidence type="ECO:0000256" key="4">
    <source>
        <dbReference type="ARBA" id="ARBA00023004"/>
    </source>
</evidence>
<comment type="caution">
    <text evidence="7">The sequence shown here is derived from an EMBL/GenBank/DDBJ whole genome shotgun (WGS) entry which is preliminary data.</text>
</comment>
<name>A0A6L5QRM4_9BURK</name>
<accession>A0A6L5QRM4</accession>
<dbReference type="Pfam" id="PF01799">
    <property type="entry name" value="Fer2_2"/>
    <property type="match status" value="1"/>
</dbReference>
<feature type="domain" description="2Fe-2S ferredoxin-type" evidence="6">
    <location>
        <begin position="26"/>
        <end position="102"/>
    </location>
</feature>
<dbReference type="Gene3D" id="3.10.20.30">
    <property type="match status" value="1"/>
</dbReference>
<dbReference type="InterPro" id="IPR052914">
    <property type="entry name" value="Aldehyde_Oxdr_Iron-Sulfur"/>
</dbReference>
<evidence type="ECO:0000256" key="5">
    <source>
        <dbReference type="ARBA" id="ARBA00023014"/>
    </source>
</evidence>
<dbReference type="GO" id="GO:0051537">
    <property type="term" value="F:2 iron, 2 sulfur cluster binding"/>
    <property type="evidence" value="ECO:0007669"/>
    <property type="project" value="UniProtKB-KW"/>
</dbReference>
<dbReference type="Proteomes" id="UP000481037">
    <property type="component" value="Unassembled WGS sequence"/>
</dbReference>
<dbReference type="RefSeq" id="WP_154387940.1">
    <property type="nucleotide sequence ID" value="NZ_WKJM01000067.1"/>
</dbReference>
<dbReference type="PROSITE" id="PS51085">
    <property type="entry name" value="2FE2S_FER_2"/>
    <property type="match status" value="1"/>
</dbReference>
<dbReference type="CDD" id="cd00207">
    <property type="entry name" value="fer2"/>
    <property type="match status" value="1"/>
</dbReference>
<keyword evidence="5" id="KW-0411">Iron-sulfur</keyword>
<dbReference type="Pfam" id="PF00111">
    <property type="entry name" value="Fer2"/>
    <property type="match status" value="1"/>
</dbReference>
<dbReference type="EMBL" id="WKJM01000067">
    <property type="protein sequence ID" value="MRX11932.1"/>
    <property type="molecule type" value="Genomic_DNA"/>
</dbReference>
<evidence type="ECO:0000313" key="8">
    <source>
        <dbReference type="Proteomes" id="UP000481037"/>
    </source>
</evidence>
<keyword evidence="1" id="KW-0001">2Fe-2S</keyword>
<gene>
    <name evidence="7" type="ORF">GJ697_29320</name>
</gene>
<dbReference type="InterPro" id="IPR001041">
    <property type="entry name" value="2Fe-2S_ferredoxin-type"/>
</dbReference>